<evidence type="ECO:0000259" key="3">
    <source>
        <dbReference type="Pfam" id="PF16344"/>
    </source>
</evidence>
<gene>
    <name evidence="4" type="ORF">EYS08_18215</name>
</gene>
<reference evidence="4 5" key="1">
    <citation type="submission" date="2019-02" db="EMBL/GenBank/DDBJ databases">
        <title>Pedobacter kyonggii whole genome sequence analysis.</title>
        <authorList>
            <person name="Dahal R.H."/>
        </authorList>
    </citation>
    <scope>NUCLEOTIDE SEQUENCE [LARGE SCALE GENOMIC DNA]</scope>
    <source>
        <strain evidence="4 5">K-4-11-1</strain>
    </source>
</reference>
<dbReference type="GO" id="GO:0016989">
    <property type="term" value="F:sigma factor antagonist activity"/>
    <property type="evidence" value="ECO:0007669"/>
    <property type="project" value="TreeGrafter"/>
</dbReference>
<evidence type="ECO:0000313" key="4">
    <source>
        <dbReference type="EMBL" id="TBO40587.1"/>
    </source>
</evidence>
<dbReference type="InterPro" id="IPR006860">
    <property type="entry name" value="FecR"/>
</dbReference>
<dbReference type="Pfam" id="PF16344">
    <property type="entry name" value="FecR_C"/>
    <property type="match status" value="1"/>
</dbReference>
<accession>A0A4Q9H9E5</accession>
<evidence type="ECO:0000256" key="1">
    <source>
        <dbReference type="SAM" id="Phobius"/>
    </source>
</evidence>
<keyword evidence="1" id="KW-0472">Membrane</keyword>
<dbReference type="RefSeq" id="WP_131031453.1">
    <property type="nucleotide sequence ID" value="NZ_SIXF01000021.1"/>
</dbReference>
<sequence length="340" mass="38143">MEDQIWTDMIKRLNADETAESKRSLDRWLAEDLINAQKFEEVKTLWLLSGHLEPEITQVIPQQLREQIAPVVPIQENSRTIIKKLWAYGIAASLVMTIVIAGLELLPFSKADHREQITWKTISADAGKVIALNLPDGSNVWLNAGSTLSYPDHFNSQHLRNIRLSGEAYFEVKHDSQHPFVVESDSIKTTVYGTAFNVRAYPNESAVAVAVNSGKIGVNTKNATETADPIFLLSADRLIYHKTSKAFTRSKIAISDINGWQKGLIVFEQRPIKEVFDELSRRFNVDFSTDRLSNGSCKLTARFENKPLSVILKTLHTAMNITSNQINGTIYVEGGTICKE</sequence>
<keyword evidence="1" id="KW-1133">Transmembrane helix</keyword>
<evidence type="ECO:0000259" key="2">
    <source>
        <dbReference type="Pfam" id="PF04773"/>
    </source>
</evidence>
<organism evidence="4 5">
    <name type="scientific">Pedobacter kyonggii</name>
    <dbReference type="NCBI Taxonomy" id="1926871"/>
    <lineage>
        <taxon>Bacteria</taxon>
        <taxon>Pseudomonadati</taxon>
        <taxon>Bacteroidota</taxon>
        <taxon>Sphingobacteriia</taxon>
        <taxon>Sphingobacteriales</taxon>
        <taxon>Sphingobacteriaceae</taxon>
        <taxon>Pedobacter</taxon>
    </lineage>
</organism>
<keyword evidence="5" id="KW-1185">Reference proteome</keyword>
<dbReference type="InterPro" id="IPR032508">
    <property type="entry name" value="FecR_C"/>
</dbReference>
<dbReference type="InterPro" id="IPR012373">
    <property type="entry name" value="Ferrdict_sens_TM"/>
</dbReference>
<dbReference type="Pfam" id="PF04773">
    <property type="entry name" value="FecR"/>
    <property type="match status" value="1"/>
</dbReference>
<dbReference type="Gene3D" id="2.60.120.1440">
    <property type="match status" value="1"/>
</dbReference>
<dbReference type="PIRSF" id="PIRSF018266">
    <property type="entry name" value="FecR"/>
    <property type="match status" value="1"/>
</dbReference>
<dbReference type="Proteomes" id="UP000291819">
    <property type="component" value="Unassembled WGS sequence"/>
</dbReference>
<name>A0A4Q9H9E5_9SPHI</name>
<dbReference type="OrthoDB" id="1452822at2"/>
<dbReference type="PANTHER" id="PTHR30273:SF2">
    <property type="entry name" value="PROTEIN FECR"/>
    <property type="match status" value="1"/>
</dbReference>
<dbReference type="PANTHER" id="PTHR30273">
    <property type="entry name" value="PERIPLASMIC SIGNAL SENSOR AND SIGMA FACTOR ACTIVATOR FECR-RELATED"/>
    <property type="match status" value="1"/>
</dbReference>
<comment type="caution">
    <text evidence="4">The sequence shown here is derived from an EMBL/GenBank/DDBJ whole genome shotgun (WGS) entry which is preliminary data.</text>
</comment>
<dbReference type="AlphaFoldDB" id="A0A4Q9H9E5"/>
<protein>
    <submittedName>
        <fullName evidence="4">FecR family protein</fullName>
    </submittedName>
</protein>
<feature type="domain" description="Protein FecR C-terminal" evidence="3">
    <location>
        <begin position="265"/>
        <end position="332"/>
    </location>
</feature>
<keyword evidence="1" id="KW-0812">Transmembrane</keyword>
<feature type="transmembrane region" description="Helical" evidence="1">
    <location>
        <begin position="85"/>
        <end position="106"/>
    </location>
</feature>
<evidence type="ECO:0000313" key="5">
    <source>
        <dbReference type="Proteomes" id="UP000291819"/>
    </source>
</evidence>
<dbReference type="EMBL" id="SIXF01000021">
    <property type="protein sequence ID" value="TBO40587.1"/>
    <property type="molecule type" value="Genomic_DNA"/>
</dbReference>
<proteinExistence type="predicted"/>
<feature type="domain" description="FecR protein" evidence="2">
    <location>
        <begin position="121"/>
        <end position="215"/>
    </location>
</feature>
<dbReference type="Gene3D" id="3.55.50.30">
    <property type="match status" value="1"/>
</dbReference>